<comment type="caution">
    <text evidence="7">The sequence shown here is derived from an EMBL/GenBank/DDBJ whole genome shotgun (WGS) entry which is preliminary data.</text>
</comment>
<dbReference type="InterPro" id="IPR036188">
    <property type="entry name" value="FAD/NAD-bd_sf"/>
</dbReference>
<name>A0A9D8KIW5_9DELT</name>
<keyword evidence="4" id="KW-0521">NADP</keyword>
<gene>
    <name evidence="7" type="ORF">JW984_15585</name>
</gene>
<dbReference type="SUPFAM" id="SSF51905">
    <property type="entry name" value="FAD/NAD(P)-binding domain"/>
    <property type="match status" value="1"/>
</dbReference>
<dbReference type="PANTHER" id="PTHR46091">
    <property type="entry name" value="BLR7054 PROTEIN"/>
    <property type="match status" value="1"/>
</dbReference>
<dbReference type="InterPro" id="IPR002937">
    <property type="entry name" value="Amino_oxidase"/>
</dbReference>
<organism evidence="7 8">
    <name type="scientific">Candidatus Zymogenus saltonus</name>
    <dbReference type="NCBI Taxonomy" id="2844893"/>
    <lineage>
        <taxon>Bacteria</taxon>
        <taxon>Deltaproteobacteria</taxon>
        <taxon>Candidatus Zymogenia</taxon>
        <taxon>Candidatus Zymogeniales</taxon>
        <taxon>Candidatus Zymogenaceae</taxon>
        <taxon>Candidatus Zymogenus</taxon>
    </lineage>
</organism>
<evidence type="ECO:0000256" key="5">
    <source>
        <dbReference type="ARBA" id="ARBA00023027"/>
    </source>
</evidence>
<evidence type="ECO:0000256" key="2">
    <source>
        <dbReference type="ARBA" id="ARBA00022729"/>
    </source>
</evidence>
<keyword evidence="5" id="KW-0520">NAD</keyword>
<evidence type="ECO:0000256" key="1">
    <source>
        <dbReference type="ARBA" id="ARBA00022630"/>
    </source>
</evidence>
<keyword evidence="1" id="KW-0285">Flavoprotein</keyword>
<reference evidence="7" key="1">
    <citation type="journal article" date="2021" name="Environ. Microbiol.">
        <title>Genomic characterization of three novel Desulfobacterota classes expand the metabolic and phylogenetic diversity of the phylum.</title>
        <authorList>
            <person name="Murphy C.L."/>
            <person name="Biggerstaff J."/>
            <person name="Eichhorn A."/>
            <person name="Ewing E."/>
            <person name="Shahan R."/>
            <person name="Soriano D."/>
            <person name="Stewart S."/>
            <person name="VanMol K."/>
            <person name="Walker R."/>
            <person name="Walters P."/>
            <person name="Elshahed M.S."/>
            <person name="Youssef N.H."/>
        </authorList>
    </citation>
    <scope>NUCLEOTIDE SEQUENCE</scope>
    <source>
        <strain evidence="7">Zod_Metabat.24</strain>
    </source>
</reference>
<sequence length="502" mass="54967">MAKKYDAVVIGAGLGGMSAATLIAKQGKSVLLLERHNIPGGYATSFCRGRFEFDVALHELSGVKSPEGVPGDLYQYLTAIGVADKVEFIRMPDLYRVVDDNIDMTLPANRDECEEMLMEEFPGEAEGIENFFDTTINLMKDYKGIINSAAARSDDFSVDKFPTFVKNGMKTYGEVLDTFVKDERLKSVLSPYWGYAGLPPSKVPFQLMSAIWDAFLTNPPHHIRGRCQALSNAFMDTFFESGGVVKFNTGVKKINVKDGKVTGVVTDEDEEVTATVVVSNANPLSTMINLVGPENTPREFQREMNSKIIGFSTVNLYIGLDCPSETIGATVHENFLNMGSGIEEAWERGFTMKPPEGILFTCYNVTDPLFSPPGTSVIVMTATAYARPWYMIPPDRYVDVKNRYAEGMLEVGEKYFPGLREHIEVIEVATPVTNMRYTGNPGGAIYGTDQYLSDSGLLRLQHKAPVDGLFFAGAWTIPGGGFQPSIAAGSIAGGRALGKLMK</sequence>
<evidence type="ECO:0000313" key="8">
    <source>
        <dbReference type="Proteomes" id="UP000809273"/>
    </source>
</evidence>
<protein>
    <submittedName>
        <fullName evidence="7">NAD(P)/FAD-dependent oxidoreductase</fullName>
    </submittedName>
</protein>
<reference evidence="7" key="2">
    <citation type="submission" date="2021-01" db="EMBL/GenBank/DDBJ databases">
        <authorList>
            <person name="Hahn C.R."/>
            <person name="Youssef N.H."/>
            <person name="Elshahed M."/>
        </authorList>
    </citation>
    <scope>NUCLEOTIDE SEQUENCE</scope>
    <source>
        <strain evidence="7">Zod_Metabat.24</strain>
    </source>
</reference>
<dbReference type="EMBL" id="JAFGIX010000085">
    <property type="protein sequence ID" value="MBN1574619.1"/>
    <property type="molecule type" value="Genomic_DNA"/>
</dbReference>
<dbReference type="Proteomes" id="UP000809273">
    <property type="component" value="Unassembled WGS sequence"/>
</dbReference>
<accession>A0A9D8KIW5</accession>
<proteinExistence type="predicted"/>
<dbReference type="PANTHER" id="PTHR46091:SF3">
    <property type="entry name" value="AMINE OXIDASE DOMAIN-CONTAINING PROTEIN"/>
    <property type="match status" value="1"/>
</dbReference>
<evidence type="ECO:0000259" key="6">
    <source>
        <dbReference type="Pfam" id="PF01593"/>
    </source>
</evidence>
<dbReference type="Pfam" id="PF01593">
    <property type="entry name" value="Amino_oxidase"/>
    <property type="match status" value="1"/>
</dbReference>
<evidence type="ECO:0000256" key="3">
    <source>
        <dbReference type="ARBA" id="ARBA00022827"/>
    </source>
</evidence>
<keyword evidence="3" id="KW-0274">FAD</keyword>
<evidence type="ECO:0000313" key="7">
    <source>
        <dbReference type="EMBL" id="MBN1574619.1"/>
    </source>
</evidence>
<feature type="domain" description="Amine oxidase" evidence="6">
    <location>
        <begin position="14"/>
        <end position="489"/>
    </location>
</feature>
<evidence type="ECO:0000256" key="4">
    <source>
        <dbReference type="ARBA" id="ARBA00022857"/>
    </source>
</evidence>
<dbReference type="AlphaFoldDB" id="A0A9D8KIW5"/>
<dbReference type="Gene3D" id="3.50.50.60">
    <property type="entry name" value="FAD/NAD(P)-binding domain"/>
    <property type="match status" value="2"/>
</dbReference>
<dbReference type="InterPro" id="IPR052206">
    <property type="entry name" value="Retinol_saturase"/>
</dbReference>
<dbReference type="GO" id="GO:0016491">
    <property type="term" value="F:oxidoreductase activity"/>
    <property type="evidence" value="ECO:0007669"/>
    <property type="project" value="InterPro"/>
</dbReference>
<keyword evidence="2" id="KW-0732">Signal</keyword>